<feature type="compositionally biased region" description="Polar residues" evidence="1">
    <location>
        <begin position="216"/>
        <end position="226"/>
    </location>
</feature>
<feature type="region of interest" description="Disordered" evidence="1">
    <location>
        <begin position="44"/>
        <end position="85"/>
    </location>
</feature>
<dbReference type="EMBL" id="QCYY01002399">
    <property type="protein sequence ID" value="ROT70677.1"/>
    <property type="molecule type" value="Genomic_DNA"/>
</dbReference>
<proteinExistence type="predicted"/>
<protein>
    <submittedName>
        <fullName evidence="2">Uncharacterized protein</fullName>
    </submittedName>
</protein>
<organism evidence="2 3">
    <name type="scientific">Penaeus vannamei</name>
    <name type="common">Whiteleg shrimp</name>
    <name type="synonym">Litopenaeus vannamei</name>
    <dbReference type="NCBI Taxonomy" id="6689"/>
    <lineage>
        <taxon>Eukaryota</taxon>
        <taxon>Metazoa</taxon>
        <taxon>Ecdysozoa</taxon>
        <taxon>Arthropoda</taxon>
        <taxon>Crustacea</taxon>
        <taxon>Multicrustacea</taxon>
        <taxon>Malacostraca</taxon>
        <taxon>Eumalacostraca</taxon>
        <taxon>Eucarida</taxon>
        <taxon>Decapoda</taxon>
        <taxon>Dendrobranchiata</taxon>
        <taxon>Penaeoidea</taxon>
        <taxon>Penaeidae</taxon>
        <taxon>Penaeus</taxon>
    </lineage>
</organism>
<feature type="region of interest" description="Disordered" evidence="1">
    <location>
        <begin position="216"/>
        <end position="360"/>
    </location>
</feature>
<reference evidence="2 3" key="2">
    <citation type="submission" date="2019-01" db="EMBL/GenBank/DDBJ databases">
        <title>The decoding of complex shrimp genome reveals the adaptation for benthos swimmer, frequently molting mechanism and breeding impact on genome.</title>
        <authorList>
            <person name="Sun Y."/>
            <person name="Gao Y."/>
            <person name="Yu Y."/>
        </authorList>
    </citation>
    <scope>NUCLEOTIDE SEQUENCE [LARGE SCALE GENOMIC DNA]</scope>
    <source>
        <tissue evidence="2">Muscle</tissue>
    </source>
</reference>
<feature type="compositionally biased region" description="Basic and acidic residues" evidence="1">
    <location>
        <begin position="181"/>
        <end position="195"/>
    </location>
</feature>
<gene>
    <name evidence="2" type="ORF">C7M84_011032</name>
</gene>
<sequence>MLLVMTSSSIEREQRQFEQRRVVPQPGSWQAGVVLLLYSNKRLPQSKKVSSKSGARSKEPLKGGLPQIRIDEYQEPPCRPPPSCRPHRVHIRENKVAPQEVLGRLPTIKEYTEFITEKELEKEKSSSTRIRCAQKLVSQVEHHHGVPPRVRSPRASSSSPSPSPSRSPSASPSGASSTKSTPDRKSYAGMVRRESTGSAASLKSNISLLSNASIRSSASTHSNASYKSAVSGKSGASMKSSASLISSSSMKSAVSLKSSASVKSGMSSKSGISSKSSASTRSTTSTKSTTSGKSTGTIKSNKSSKSIISTKKEPEGKGVRRKESCDKKADSDKRVKQSKGESKIKALKKRFEGKEYHRLQ</sequence>
<name>A0A3R7NYW0_PENVA</name>
<accession>A0A3R7NYW0</accession>
<feature type="compositionally biased region" description="Basic and acidic residues" evidence="1">
    <location>
        <begin position="310"/>
        <end position="360"/>
    </location>
</feature>
<evidence type="ECO:0000313" key="3">
    <source>
        <dbReference type="Proteomes" id="UP000283509"/>
    </source>
</evidence>
<evidence type="ECO:0000313" key="2">
    <source>
        <dbReference type="EMBL" id="ROT70677.1"/>
    </source>
</evidence>
<keyword evidence="3" id="KW-1185">Reference proteome</keyword>
<dbReference type="OrthoDB" id="6381204at2759"/>
<dbReference type="AlphaFoldDB" id="A0A3R7NYW0"/>
<reference evidence="2 3" key="1">
    <citation type="submission" date="2018-04" db="EMBL/GenBank/DDBJ databases">
        <authorList>
            <person name="Zhang X."/>
            <person name="Yuan J."/>
            <person name="Li F."/>
            <person name="Xiang J."/>
        </authorList>
    </citation>
    <scope>NUCLEOTIDE SEQUENCE [LARGE SCALE GENOMIC DNA]</scope>
    <source>
        <tissue evidence="2">Muscle</tissue>
    </source>
</reference>
<evidence type="ECO:0000256" key="1">
    <source>
        <dbReference type="SAM" id="MobiDB-lite"/>
    </source>
</evidence>
<feature type="compositionally biased region" description="Low complexity" evidence="1">
    <location>
        <begin position="227"/>
        <end position="309"/>
    </location>
</feature>
<dbReference type="Proteomes" id="UP000283509">
    <property type="component" value="Unassembled WGS sequence"/>
</dbReference>
<feature type="region of interest" description="Disordered" evidence="1">
    <location>
        <begin position="139"/>
        <end position="200"/>
    </location>
</feature>
<comment type="caution">
    <text evidence="2">The sequence shown here is derived from an EMBL/GenBank/DDBJ whole genome shotgun (WGS) entry which is preliminary data.</text>
</comment>
<feature type="compositionally biased region" description="Low complexity" evidence="1">
    <location>
        <begin position="147"/>
        <end position="177"/>
    </location>
</feature>